<keyword evidence="3" id="KW-1185">Reference proteome</keyword>
<gene>
    <name evidence="2" type="ORF">PPROV_000928200</name>
</gene>
<protein>
    <recommendedName>
        <fullName evidence="4">DoxX family protein</fullName>
    </recommendedName>
</protein>
<sequence length="157" mass="16111">MVKAKASSSSRNSGGGGEPEDYHPWGSPPQRDLKKFRRIIAALYLIGGTGHALDFIGKGPFTTMGDATTFAALTPTQQLATVLWATLGPAASLGLTGDKAWGDAALVAVAILDAVGGFSGALGEAGTSAGAAQVAALAAYVYFARRAREDDEKQNNQ</sequence>
<name>A0A830HYQ0_9CHLO</name>
<comment type="caution">
    <text evidence="2">The sequence shown here is derived from an EMBL/GenBank/DDBJ whole genome shotgun (WGS) entry which is preliminary data.</text>
</comment>
<reference evidence="2" key="1">
    <citation type="submission" date="2020-10" db="EMBL/GenBank/DDBJ databases">
        <title>Unveiling of a novel bifunctional photoreceptor, Dualchrome1, isolated from a cosmopolitan green alga.</title>
        <authorList>
            <person name="Suzuki S."/>
            <person name="Kawachi M."/>
        </authorList>
    </citation>
    <scope>NUCLEOTIDE SEQUENCE</scope>
    <source>
        <strain evidence="2">NIES 2893</strain>
    </source>
</reference>
<dbReference type="Proteomes" id="UP000660262">
    <property type="component" value="Unassembled WGS sequence"/>
</dbReference>
<accession>A0A830HYQ0</accession>
<evidence type="ECO:0000256" key="1">
    <source>
        <dbReference type="SAM" id="MobiDB-lite"/>
    </source>
</evidence>
<dbReference type="EMBL" id="BNJQ01000030">
    <property type="protein sequence ID" value="GHP10551.1"/>
    <property type="molecule type" value="Genomic_DNA"/>
</dbReference>
<organism evidence="2 3">
    <name type="scientific">Pycnococcus provasolii</name>
    <dbReference type="NCBI Taxonomy" id="41880"/>
    <lineage>
        <taxon>Eukaryota</taxon>
        <taxon>Viridiplantae</taxon>
        <taxon>Chlorophyta</taxon>
        <taxon>Pseudoscourfieldiophyceae</taxon>
        <taxon>Pseudoscourfieldiales</taxon>
        <taxon>Pycnococcaceae</taxon>
        <taxon>Pycnococcus</taxon>
    </lineage>
</organism>
<dbReference type="AlphaFoldDB" id="A0A830HYQ0"/>
<proteinExistence type="predicted"/>
<evidence type="ECO:0008006" key="4">
    <source>
        <dbReference type="Google" id="ProtNLM"/>
    </source>
</evidence>
<evidence type="ECO:0000313" key="3">
    <source>
        <dbReference type="Proteomes" id="UP000660262"/>
    </source>
</evidence>
<feature type="region of interest" description="Disordered" evidence="1">
    <location>
        <begin position="1"/>
        <end position="28"/>
    </location>
</feature>
<evidence type="ECO:0000313" key="2">
    <source>
        <dbReference type="EMBL" id="GHP10551.1"/>
    </source>
</evidence>